<name>A0ABR3ELP4_9AGAR</name>
<organism evidence="1 2">
    <name type="scientific">Marasmius crinis-equi</name>
    <dbReference type="NCBI Taxonomy" id="585013"/>
    <lineage>
        <taxon>Eukaryota</taxon>
        <taxon>Fungi</taxon>
        <taxon>Dikarya</taxon>
        <taxon>Basidiomycota</taxon>
        <taxon>Agaricomycotina</taxon>
        <taxon>Agaricomycetes</taxon>
        <taxon>Agaricomycetidae</taxon>
        <taxon>Agaricales</taxon>
        <taxon>Marasmiineae</taxon>
        <taxon>Marasmiaceae</taxon>
        <taxon>Marasmius</taxon>
    </lineage>
</organism>
<comment type="caution">
    <text evidence="1">The sequence shown here is derived from an EMBL/GenBank/DDBJ whole genome shotgun (WGS) entry which is preliminary data.</text>
</comment>
<accession>A0ABR3ELP4</accession>
<gene>
    <name evidence="1" type="ORF">V5O48_018250</name>
</gene>
<dbReference type="EMBL" id="JBAHYK010003182">
    <property type="protein sequence ID" value="KAL0563811.1"/>
    <property type="molecule type" value="Genomic_DNA"/>
</dbReference>
<dbReference type="Proteomes" id="UP001465976">
    <property type="component" value="Unassembled WGS sequence"/>
</dbReference>
<reference evidence="1 2" key="1">
    <citation type="submission" date="2024-02" db="EMBL/GenBank/DDBJ databases">
        <title>A draft genome for the cacao thread blight pathogen Marasmius crinis-equi.</title>
        <authorList>
            <person name="Cohen S.P."/>
            <person name="Baruah I.K."/>
            <person name="Amoako-Attah I."/>
            <person name="Bukari Y."/>
            <person name="Meinhardt L.W."/>
            <person name="Bailey B.A."/>
        </authorList>
    </citation>
    <scope>NUCLEOTIDE SEQUENCE [LARGE SCALE GENOMIC DNA]</scope>
    <source>
        <strain evidence="1 2">GH-76</strain>
    </source>
</reference>
<sequence length="251" mass="27947">MTDEVPHEAASGQNSTASIPAASSTAAEALAAPASSVVSAPSAYSPGSFLPPKLVQPSTKGAKLYNEAQREWLTAQTATFAWLLVEHGLECGKESKSADPQEIKVWQENIAKEALKRPEFANLDKEACSNKEWETSIHTWFKNWRYKTFVKEHRNVIVNNHLNQKSSVNRATRGPVQALEVLTGLRQPTAKEIFKTENLGKIREDADALRRTDPGLRTTTGLRTNELCRTFGTQWTKPHTRHAFLSNQRIL</sequence>
<proteinExistence type="predicted"/>
<protein>
    <submittedName>
        <fullName evidence="1">Uncharacterized protein</fullName>
    </submittedName>
</protein>
<evidence type="ECO:0000313" key="1">
    <source>
        <dbReference type="EMBL" id="KAL0563811.1"/>
    </source>
</evidence>
<evidence type="ECO:0000313" key="2">
    <source>
        <dbReference type="Proteomes" id="UP001465976"/>
    </source>
</evidence>
<keyword evidence="2" id="KW-1185">Reference proteome</keyword>